<reference evidence="20" key="1">
    <citation type="submission" date="2013-03" db="EMBL/GenBank/DDBJ databases">
        <title>Genome sequence of Chthonomonas calidirosea, the first sequenced genome from the Armatimonadetes phylum (formally candidate division OP10).</title>
        <authorList>
            <person name="Lee K.C.Y."/>
            <person name="Morgan X.C."/>
            <person name="Dunfield P.F."/>
            <person name="Tamas I."/>
            <person name="Houghton K.M."/>
            <person name="Vyssotski M."/>
            <person name="Ryan J.L.J."/>
            <person name="Lagutin K."/>
            <person name="McDonald I.R."/>
            <person name="Stott M.B."/>
        </authorList>
    </citation>
    <scope>NUCLEOTIDE SEQUENCE [LARGE SCALE GENOMIC DNA]</scope>
    <source>
        <strain evidence="20">DSM 23976 / ICMP 18418 / T49</strain>
    </source>
</reference>
<evidence type="ECO:0000256" key="16">
    <source>
        <dbReference type="PIRSR" id="PIRSR006404-2"/>
    </source>
</evidence>
<evidence type="ECO:0000256" key="3">
    <source>
        <dbReference type="ARBA" id="ARBA00022475"/>
    </source>
</evidence>
<dbReference type="AlphaFoldDB" id="S0EUW1"/>
<comment type="similarity">
    <text evidence="2 14">Belongs to the peptidase M50B family.</text>
</comment>
<feature type="active site" evidence="15">
    <location>
        <position position="82"/>
    </location>
</feature>
<keyword evidence="6 14" id="KW-0479">Metal-binding</keyword>
<dbReference type="SUPFAM" id="SSF54631">
    <property type="entry name" value="CBS-domain pair"/>
    <property type="match status" value="1"/>
</dbReference>
<keyword evidence="20" id="KW-1185">Reference proteome</keyword>
<feature type="transmembrane region" description="Helical" evidence="14">
    <location>
        <begin position="65"/>
        <end position="83"/>
    </location>
</feature>
<keyword evidence="12 17" id="KW-0129">CBS domain</keyword>
<keyword evidence="7" id="KW-0677">Repeat</keyword>
<keyword evidence="9 14" id="KW-0862">Zinc</keyword>
<evidence type="ECO:0000256" key="11">
    <source>
        <dbReference type="ARBA" id="ARBA00023049"/>
    </source>
</evidence>
<evidence type="ECO:0000256" key="8">
    <source>
        <dbReference type="ARBA" id="ARBA00022801"/>
    </source>
</evidence>
<dbReference type="InterPro" id="IPR016483">
    <property type="entry name" value="UCP006404_Pept_M50_CBS"/>
</dbReference>
<feature type="binding site" evidence="16">
    <location>
        <position position="85"/>
    </location>
    <ligand>
        <name>Zn(2+)</name>
        <dbReference type="ChEBI" id="CHEBI:29105"/>
        <note>catalytic</note>
    </ligand>
</feature>
<comment type="subcellular location">
    <subcellularLocation>
        <location evidence="1 14">Cell membrane</location>
        <topology evidence="1 14">Multi-pass membrane protein</topology>
    </subcellularLocation>
</comment>
<dbReference type="GO" id="GO:0006508">
    <property type="term" value="P:proteolysis"/>
    <property type="evidence" value="ECO:0007669"/>
    <property type="project" value="UniProtKB-KW"/>
</dbReference>
<dbReference type="Pfam" id="PF02163">
    <property type="entry name" value="Peptidase_M50"/>
    <property type="match status" value="2"/>
</dbReference>
<evidence type="ECO:0000313" key="20">
    <source>
        <dbReference type="Proteomes" id="UP000014227"/>
    </source>
</evidence>
<dbReference type="eggNOG" id="COG0517">
    <property type="taxonomic scope" value="Bacteria"/>
</dbReference>
<evidence type="ECO:0000256" key="1">
    <source>
        <dbReference type="ARBA" id="ARBA00004651"/>
    </source>
</evidence>
<feature type="transmembrane region" description="Helical" evidence="14">
    <location>
        <begin position="218"/>
        <end position="239"/>
    </location>
</feature>
<evidence type="ECO:0000259" key="18">
    <source>
        <dbReference type="PROSITE" id="PS51371"/>
    </source>
</evidence>
<dbReference type="InterPro" id="IPR000644">
    <property type="entry name" value="CBS_dom"/>
</dbReference>
<gene>
    <name evidence="19" type="ORF">CCALI_00300</name>
</gene>
<keyword evidence="11 14" id="KW-0482">Metalloprotease</keyword>
<dbReference type="InParanoid" id="S0EUW1"/>
<dbReference type="eggNOG" id="COG1994">
    <property type="taxonomic scope" value="Bacteria"/>
</dbReference>
<feature type="transmembrane region" description="Helical" evidence="14">
    <location>
        <begin position="164"/>
        <end position="180"/>
    </location>
</feature>
<protein>
    <recommendedName>
        <fullName evidence="14">Zinc metalloprotease</fullName>
    </recommendedName>
</protein>
<keyword evidence="13 14" id="KW-0472">Membrane</keyword>
<comment type="cofactor">
    <cofactor evidence="14 16">
        <name>Zn(2+)</name>
        <dbReference type="ChEBI" id="CHEBI:29105"/>
    </cofactor>
    <text evidence="14 16">Binds 1 zinc ion per subunit.</text>
</comment>
<feature type="binding site" evidence="16">
    <location>
        <position position="81"/>
    </location>
    <ligand>
        <name>Zn(2+)</name>
        <dbReference type="ChEBI" id="CHEBI:29105"/>
        <note>catalytic</note>
    </ligand>
</feature>
<feature type="binding site" evidence="16">
    <location>
        <position position="183"/>
    </location>
    <ligand>
        <name>Zn(2+)</name>
        <dbReference type="ChEBI" id="CHEBI:29105"/>
        <note>catalytic</note>
    </ligand>
</feature>
<feature type="domain" description="CBS" evidence="18">
    <location>
        <begin position="261"/>
        <end position="317"/>
    </location>
</feature>
<dbReference type="Pfam" id="PF00571">
    <property type="entry name" value="CBS"/>
    <property type="match status" value="2"/>
</dbReference>
<evidence type="ECO:0000256" key="6">
    <source>
        <dbReference type="ARBA" id="ARBA00022723"/>
    </source>
</evidence>
<dbReference type="InterPro" id="IPR008915">
    <property type="entry name" value="Peptidase_M50"/>
</dbReference>
<sequence>MTPIPPQPPEHQSASPFRRPQNPFDSGSFLLAVIAGIPIRIHFTFLLLLVLVAATGIGGNQGHSLISVIYVILLFACVVLHELGHALTARRYGIRTYDIVLYPIGGVARLQNLPDVKSELWIALAGPAVNVVLAALLGIAIAAAGVPFDPSQIPAPLPRLVVDLFWSNIALFAFNMLPAFPMDGGRVLRSFLAKYLDVLVATRIAASIGQGLALLLGLWSLFTLNPLLLLIAVFVFVAAGQEANAYQTHLLATGHTVREAMLRDFHTLSVGDTLRTAAEKLLSGSQHDFPVVFGEEVQGVLTRADLLRGLAQEGPDAYVAGVMQRDFTYVYPNTDLEQVLQAFTPNKPILVMEPPQTPTDSPKLIGMLNQENVLEFLIISHFNSRPHRLD</sequence>
<evidence type="ECO:0000256" key="9">
    <source>
        <dbReference type="ARBA" id="ARBA00022833"/>
    </source>
</evidence>
<feature type="transmembrane region" description="Helical" evidence="14">
    <location>
        <begin position="120"/>
        <end position="144"/>
    </location>
</feature>
<dbReference type="GO" id="GO:0046872">
    <property type="term" value="F:metal ion binding"/>
    <property type="evidence" value="ECO:0007669"/>
    <property type="project" value="UniProtKB-UniRule"/>
</dbReference>
<accession>S0EUW1</accession>
<dbReference type="Gene3D" id="3.10.580.10">
    <property type="entry name" value="CBS-domain"/>
    <property type="match status" value="1"/>
</dbReference>
<name>S0EUW1_CHTCT</name>
<evidence type="ECO:0000256" key="2">
    <source>
        <dbReference type="ARBA" id="ARBA00007931"/>
    </source>
</evidence>
<feature type="transmembrane region" description="Helical" evidence="14">
    <location>
        <begin position="28"/>
        <end position="53"/>
    </location>
</feature>
<evidence type="ECO:0000256" key="4">
    <source>
        <dbReference type="ARBA" id="ARBA00022670"/>
    </source>
</evidence>
<dbReference type="PANTHER" id="PTHR39188:SF3">
    <property type="entry name" value="STAGE IV SPORULATION PROTEIN FB"/>
    <property type="match status" value="1"/>
</dbReference>
<keyword evidence="8 14" id="KW-0378">Hydrolase</keyword>
<evidence type="ECO:0000256" key="10">
    <source>
        <dbReference type="ARBA" id="ARBA00022989"/>
    </source>
</evidence>
<keyword evidence="5 14" id="KW-0812">Transmembrane</keyword>
<dbReference type="STRING" id="454171.CP488_00857"/>
<dbReference type="SMART" id="SM00116">
    <property type="entry name" value="CBS"/>
    <property type="match status" value="2"/>
</dbReference>
<dbReference type="Proteomes" id="UP000014227">
    <property type="component" value="Chromosome I"/>
</dbReference>
<dbReference type="PANTHER" id="PTHR39188">
    <property type="entry name" value="MEMBRANE-ASSOCIATED ZINC METALLOPROTEASE M50B"/>
    <property type="match status" value="1"/>
</dbReference>
<dbReference type="GO" id="GO:0005886">
    <property type="term" value="C:plasma membrane"/>
    <property type="evidence" value="ECO:0007669"/>
    <property type="project" value="UniProtKB-SubCell"/>
</dbReference>
<dbReference type="InterPro" id="IPR046342">
    <property type="entry name" value="CBS_dom_sf"/>
</dbReference>
<dbReference type="GO" id="GO:0008237">
    <property type="term" value="F:metallopeptidase activity"/>
    <property type="evidence" value="ECO:0007669"/>
    <property type="project" value="UniProtKB-UniRule"/>
</dbReference>
<evidence type="ECO:0000313" key="19">
    <source>
        <dbReference type="EMBL" id="CCW34137.1"/>
    </source>
</evidence>
<evidence type="ECO:0000256" key="17">
    <source>
        <dbReference type="PROSITE-ProRule" id="PRU00703"/>
    </source>
</evidence>
<evidence type="ECO:0000256" key="14">
    <source>
        <dbReference type="PIRNR" id="PIRNR006404"/>
    </source>
</evidence>
<dbReference type="PROSITE" id="PS51371">
    <property type="entry name" value="CBS"/>
    <property type="match status" value="1"/>
</dbReference>
<evidence type="ECO:0000256" key="7">
    <source>
        <dbReference type="ARBA" id="ARBA00022737"/>
    </source>
</evidence>
<dbReference type="KEGG" id="ccz:CCALI_00300"/>
<dbReference type="EMBL" id="HF951689">
    <property type="protein sequence ID" value="CCW34137.1"/>
    <property type="molecule type" value="Genomic_DNA"/>
</dbReference>
<dbReference type="PATRIC" id="fig|1303518.3.peg.305"/>
<evidence type="ECO:0000256" key="13">
    <source>
        <dbReference type="ARBA" id="ARBA00023136"/>
    </source>
</evidence>
<dbReference type="RefSeq" id="WP_016481700.1">
    <property type="nucleotide sequence ID" value="NC_021487.1"/>
</dbReference>
<dbReference type="FunCoup" id="S0EUW1">
    <property type="interactions" value="9"/>
</dbReference>
<keyword evidence="10 14" id="KW-1133">Transmembrane helix</keyword>
<organism evidence="19 20">
    <name type="scientific">Chthonomonas calidirosea (strain DSM 23976 / ICMP 18418 / T49)</name>
    <dbReference type="NCBI Taxonomy" id="1303518"/>
    <lineage>
        <taxon>Bacteria</taxon>
        <taxon>Bacillati</taxon>
        <taxon>Armatimonadota</taxon>
        <taxon>Chthonomonadia</taxon>
        <taxon>Chthonomonadales</taxon>
        <taxon>Chthonomonadaceae</taxon>
        <taxon>Chthonomonas</taxon>
    </lineage>
</organism>
<dbReference type="HOGENOM" id="CLU_037123_1_1_0"/>
<evidence type="ECO:0000256" key="12">
    <source>
        <dbReference type="ARBA" id="ARBA00023122"/>
    </source>
</evidence>
<keyword evidence="3 14" id="KW-1003">Cell membrane</keyword>
<keyword evidence="4 14" id="KW-0645">Protease</keyword>
<proteinExistence type="inferred from homology"/>
<dbReference type="PIRSF" id="PIRSF006404">
    <property type="entry name" value="UCP006404_Pept_M50_CBS"/>
    <property type="match status" value="1"/>
</dbReference>
<evidence type="ECO:0000256" key="5">
    <source>
        <dbReference type="ARBA" id="ARBA00022692"/>
    </source>
</evidence>
<dbReference type="OrthoDB" id="9800627at2"/>
<evidence type="ECO:0000256" key="15">
    <source>
        <dbReference type="PIRSR" id="PIRSR006404-1"/>
    </source>
</evidence>